<evidence type="ECO:0000313" key="5">
    <source>
        <dbReference type="Proteomes" id="UP000478740"/>
    </source>
</evidence>
<reference evidence="4 5" key="1">
    <citation type="submission" date="2019-11" db="EMBL/GenBank/DDBJ databases">
        <authorList>
            <person name="Dong K."/>
        </authorList>
    </citation>
    <scope>NUCLEOTIDE SEQUENCE [LARGE SCALE GENOMIC DNA]</scope>
    <source>
        <strain evidence="4 5">DK608</strain>
    </source>
</reference>
<keyword evidence="5" id="KW-1185">Reference proteome</keyword>
<evidence type="ECO:0000256" key="1">
    <source>
        <dbReference type="ARBA" id="ARBA00008331"/>
    </source>
</evidence>
<dbReference type="Pfam" id="PF03447">
    <property type="entry name" value="NAD_binding_3"/>
    <property type="match status" value="1"/>
</dbReference>
<evidence type="ECO:0000313" key="4">
    <source>
        <dbReference type="EMBL" id="MTH64253.1"/>
    </source>
</evidence>
<dbReference type="PANTHER" id="PTHR31873">
    <property type="entry name" value="L-ASPARTATE DEHYDROGENASE-RELATED"/>
    <property type="match status" value="1"/>
</dbReference>
<sequence>MRVGIIGQGTIGQAIIRHLQARPDVQIGFVLARDRQKLAALDLPGALLTDDAGAALACGVDLVVEAAMPQLTADLAPRFLDHADFCAFSATALADQGVEQAILAATSASGRRFFVPHGAVLGLDGLRDGRGLIDSVTVTTTKSGKSLGLDPLTSGTVYEGPARGACLRFPRNVNVHAAVAVAGIGLDRTVSRIVAVPHQGANMHRIEVTGQGLAWTIDASSPSLGGVTGAYTPQSATGSVDRILGQRGICIV</sequence>
<dbReference type="InterPro" id="IPR036291">
    <property type="entry name" value="NAD(P)-bd_dom_sf"/>
</dbReference>
<organism evidence="4 5">
    <name type="scientific">Paracoccus shanxieyensis</name>
    <dbReference type="NCBI Taxonomy" id="2675752"/>
    <lineage>
        <taxon>Bacteria</taxon>
        <taxon>Pseudomonadati</taxon>
        <taxon>Pseudomonadota</taxon>
        <taxon>Alphaproteobacteria</taxon>
        <taxon>Rhodobacterales</taxon>
        <taxon>Paracoccaceae</taxon>
        <taxon>Paracoccus</taxon>
    </lineage>
</organism>
<dbReference type="EMBL" id="WMII01000006">
    <property type="protein sequence ID" value="MTH64253.1"/>
    <property type="molecule type" value="Genomic_DNA"/>
</dbReference>
<comment type="similarity">
    <text evidence="1">Belongs to the L-aspartate dehydrogenase family.</text>
</comment>
<dbReference type="SUPFAM" id="SSF55347">
    <property type="entry name" value="Glyceraldehyde-3-phosphate dehydrogenase-like, C-terminal domain"/>
    <property type="match status" value="1"/>
</dbReference>
<evidence type="ECO:0000259" key="2">
    <source>
        <dbReference type="Pfam" id="PF01958"/>
    </source>
</evidence>
<dbReference type="AlphaFoldDB" id="A0A6L6IVK4"/>
<dbReference type="GO" id="GO:0050661">
    <property type="term" value="F:NADP binding"/>
    <property type="evidence" value="ECO:0007669"/>
    <property type="project" value="InterPro"/>
</dbReference>
<comment type="caution">
    <text evidence="4">The sequence shown here is derived from an EMBL/GenBank/DDBJ whole genome shotgun (WGS) entry which is preliminary data.</text>
</comment>
<dbReference type="RefSeq" id="WP_155044117.1">
    <property type="nucleotide sequence ID" value="NZ_WMIH01000006.1"/>
</dbReference>
<dbReference type="Pfam" id="PF01958">
    <property type="entry name" value="Asp_DH_C"/>
    <property type="match status" value="1"/>
</dbReference>
<dbReference type="PANTHER" id="PTHR31873:SF6">
    <property type="entry name" value="ASPARTATE DEHYDROGENASE DOMAIN-CONTAINING PROTEIN"/>
    <property type="match status" value="1"/>
</dbReference>
<dbReference type="Proteomes" id="UP000478740">
    <property type="component" value="Unassembled WGS sequence"/>
</dbReference>
<dbReference type="Gene3D" id="3.30.360.10">
    <property type="entry name" value="Dihydrodipicolinate Reductase, domain 2"/>
    <property type="match status" value="1"/>
</dbReference>
<dbReference type="InterPro" id="IPR002811">
    <property type="entry name" value="Asp_DH"/>
</dbReference>
<dbReference type="Gene3D" id="3.40.50.720">
    <property type="entry name" value="NAD(P)-binding Rossmann-like Domain"/>
    <property type="match status" value="1"/>
</dbReference>
<feature type="domain" description="Aspartate dehydrogenase" evidence="2">
    <location>
        <begin position="156"/>
        <end position="222"/>
    </location>
</feature>
<evidence type="ECO:0000259" key="3">
    <source>
        <dbReference type="Pfam" id="PF03447"/>
    </source>
</evidence>
<gene>
    <name evidence="4" type="ORF">GL284_08215</name>
</gene>
<dbReference type="GO" id="GO:0033735">
    <property type="term" value="F:aspartate dehydrogenase [NAD(P)+] activity"/>
    <property type="evidence" value="ECO:0007669"/>
    <property type="project" value="InterPro"/>
</dbReference>
<proteinExistence type="inferred from homology"/>
<accession>A0A6L6IVK4</accession>
<dbReference type="SUPFAM" id="SSF51735">
    <property type="entry name" value="NAD(P)-binding Rossmann-fold domains"/>
    <property type="match status" value="1"/>
</dbReference>
<dbReference type="GO" id="GO:0009435">
    <property type="term" value="P:NAD+ biosynthetic process"/>
    <property type="evidence" value="ECO:0007669"/>
    <property type="project" value="InterPro"/>
</dbReference>
<dbReference type="InterPro" id="IPR005106">
    <property type="entry name" value="Asp/hSer_DH_NAD-bd"/>
</dbReference>
<protein>
    <submittedName>
        <fullName evidence="4">DUF108 domain-containing protein</fullName>
    </submittedName>
</protein>
<feature type="domain" description="Aspartate/homoserine dehydrogenase NAD-binding" evidence="3">
    <location>
        <begin position="7"/>
        <end position="116"/>
    </location>
</feature>
<name>A0A6L6IVK4_9RHOB</name>